<organism evidence="3">
    <name type="scientific">uncultured Sulfurovum sp</name>
    <dbReference type="NCBI Taxonomy" id="269237"/>
    <lineage>
        <taxon>Bacteria</taxon>
        <taxon>Pseudomonadati</taxon>
        <taxon>Campylobacterota</taxon>
        <taxon>Epsilonproteobacteria</taxon>
        <taxon>Campylobacterales</taxon>
        <taxon>Sulfurovaceae</taxon>
        <taxon>Sulfurovum</taxon>
        <taxon>environmental samples</taxon>
    </lineage>
</organism>
<dbReference type="NCBIfam" id="NF033611">
    <property type="entry name" value="SAVED"/>
    <property type="match status" value="1"/>
</dbReference>
<protein>
    <recommendedName>
        <fullName evidence="2">SMODS-associated and fused to various effectors domain-containing protein</fullName>
    </recommendedName>
</protein>
<evidence type="ECO:0000256" key="1">
    <source>
        <dbReference type="SAM" id="Phobius"/>
    </source>
</evidence>
<feature type="domain" description="SMODS-associated and fused to various effectors" evidence="2">
    <location>
        <begin position="134"/>
        <end position="311"/>
    </location>
</feature>
<dbReference type="AlphaFoldDB" id="A0A6S6TVV2"/>
<keyword evidence="1" id="KW-1133">Transmembrane helix</keyword>
<keyword evidence="1" id="KW-0472">Membrane</keyword>
<dbReference type="Pfam" id="PF18145">
    <property type="entry name" value="SAVED"/>
    <property type="match status" value="1"/>
</dbReference>
<dbReference type="InterPro" id="IPR040836">
    <property type="entry name" value="SAVED"/>
</dbReference>
<dbReference type="EMBL" id="CACVAU010000089">
    <property type="protein sequence ID" value="CAA6826731.1"/>
    <property type="molecule type" value="Genomic_DNA"/>
</dbReference>
<proteinExistence type="predicted"/>
<sequence length="321" mass="36165">MIKNIFSNSYAQTSLAVAAVGGLISDEIGQGYWVALLMAGVLFVYALYDEKRNVEIYSQKNLPIPIVFNVSNPADTKSALGILFDKLEEAYPNHQANLKKHFNIIENDLIFKYDGDIFNEKRFVDFLKISKHNIKKLEAQTPKNVHFHIVYIGPIANAILVGTLFGTEGVTLYQYNKSSNSYNTILSINSRAYKEGVDAFKVIEKKEIGELGSEVTVAIDMASHKVALSGLGSSVVHLESRLGATIEKSEDFIRANQEIYTVINALQQHVPKIRLVYSMPVTLGFLLGMSIQNYWDIEITQYTEGEYKSVIKHLNEIKYYF</sequence>
<evidence type="ECO:0000313" key="3">
    <source>
        <dbReference type="EMBL" id="CAA6826731.1"/>
    </source>
</evidence>
<reference evidence="3" key="1">
    <citation type="submission" date="2020-01" db="EMBL/GenBank/DDBJ databases">
        <authorList>
            <person name="Meier V. D."/>
            <person name="Meier V D."/>
        </authorList>
    </citation>
    <scope>NUCLEOTIDE SEQUENCE</scope>
    <source>
        <strain evidence="3">HLG_WM_MAG_05</strain>
    </source>
</reference>
<keyword evidence="1" id="KW-0812">Transmembrane</keyword>
<gene>
    <name evidence="3" type="ORF">HELGO_WM8217</name>
</gene>
<accession>A0A6S6TVV2</accession>
<evidence type="ECO:0000259" key="2">
    <source>
        <dbReference type="Pfam" id="PF18145"/>
    </source>
</evidence>
<name>A0A6S6TVV2_9BACT</name>
<feature type="transmembrane region" description="Helical" evidence="1">
    <location>
        <begin position="31"/>
        <end position="48"/>
    </location>
</feature>